<proteinExistence type="predicted"/>
<organism evidence="1">
    <name type="scientific">Tanacetum cinerariifolium</name>
    <name type="common">Dalmatian daisy</name>
    <name type="synonym">Chrysanthemum cinerariifolium</name>
    <dbReference type="NCBI Taxonomy" id="118510"/>
    <lineage>
        <taxon>Eukaryota</taxon>
        <taxon>Viridiplantae</taxon>
        <taxon>Streptophyta</taxon>
        <taxon>Embryophyta</taxon>
        <taxon>Tracheophyta</taxon>
        <taxon>Spermatophyta</taxon>
        <taxon>Magnoliopsida</taxon>
        <taxon>eudicotyledons</taxon>
        <taxon>Gunneridae</taxon>
        <taxon>Pentapetalae</taxon>
        <taxon>asterids</taxon>
        <taxon>campanulids</taxon>
        <taxon>Asterales</taxon>
        <taxon>Asteraceae</taxon>
        <taxon>Asteroideae</taxon>
        <taxon>Anthemideae</taxon>
        <taxon>Anthemidinae</taxon>
        <taxon>Tanacetum</taxon>
    </lineage>
</organism>
<reference evidence="1" key="1">
    <citation type="journal article" date="2019" name="Sci. Rep.">
        <title>Draft genome of Tanacetum cinerariifolium, the natural source of mosquito coil.</title>
        <authorList>
            <person name="Yamashiro T."/>
            <person name="Shiraishi A."/>
            <person name="Satake H."/>
            <person name="Nakayama K."/>
        </authorList>
    </citation>
    <scope>NUCLEOTIDE SEQUENCE</scope>
</reference>
<dbReference type="PANTHER" id="PTHR48475:SF2">
    <property type="entry name" value="RIBONUCLEASE H"/>
    <property type="match status" value="1"/>
</dbReference>
<keyword evidence="1" id="KW-0548">Nucleotidyltransferase</keyword>
<dbReference type="AlphaFoldDB" id="A0A6L2J1E9"/>
<protein>
    <submittedName>
        <fullName evidence="1">Reverse transcriptase domain-containing protein</fullName>
    </submittedName>
</protein>
<name>A0A6L2J1E9_TANCI</name>
<sequence>MIQYLEKVKVLSNNFKKFSIKPVPRSENKKADTLSKISSASFAHLTKQVLVEELKEKYINEAKVLAVMEEEGDVWMTPIYNYLTEETLPVEKKNARAIRLKSGSKGHMNRILVADNALGCKKIDKSISRLPVIPAEIGMPTIRTTEVDIMQNDEALEINLDLLEEKREQTAIRKAKSKAKMEKYYNSKVCNTSFKTGDLVYRSNEASLVKENGKISPK</sequence>
<evidence type="ECO:0000313" key="1">
    <source>
        <dbReference type="EMBL" id="GEU30829.1"/>
    </source>
</evidence>
<dbReference type="PANTHER" id="PTHR48475">
    <property type="entry name" value="RIBONUCLEASE H"/>
    <property type="match status" value="1"/>
</dbReference>
<comment type="caution">
    <text evidence="1">The sequence shown here is derived from an EMBL/GenBank/DDBJ whole genome shotgun (WGS) entry which is preliminary data.</text>
</comment>
<dbReference type="EMBL" id="BKCJ010000192">
    <property type="protein sequence ID" value="GEU30829.1"/>
    <property type="molecule type" value="Genomic_DNA"/>
</dbReference>
<dbReference type="GO" id="GO:0003964">
    <property type="term" value="F:RNA-directed DNA polymerase activity"/>
    <property type="evidence" value="ECO:0007669"/>
    <property type="project" value="UniProtKB-KW"/>
</dbReference>
<keyword evidence="1" id="KW-0695">RNA-directed DNA polymerase</keyword>
<gene>
    <name evidence="1" type="ORF">Tci_002807</name>
</gene>
<accession>A0A6L2J1E9</accession>
<keyword evidence="1" id="KW-0808">Transferase</keyword>